<dbReference type="InterPro" id="IPR051683">
    <property type="entry name" value="Enoyl-CoA_Hydratase/Isomerase"/>
</dbReference>
<organism evidence="3 4">
    <name type="scientific">Estrella lausannensis</name>
    <dbReference type="NCBI Taxonomy" id="483423"/>
    <lineage>
        <taxon>Bacteria</taxon>
        <taxon>Pseudomonadati</taxon>
        <taxon>Chlamydiota</taxon>
        <taxon>Chlamydiia</taxon>
        <taxon>Parachlamydiales</taxon>
        <taxon>Candidatus Criblamydiaceae</taxon>
        <taxon>Estrella</taxon>
    </lineage>
</organism>
<dbReference type="PROSITE" id="PS00166">
    <property type="entry name" value="ENOYL_COA_HYDRATASE"/>
    <property type="match status" value="1"/>
</dbReference>
<evidence type="ECO:0000313" key="3">
    <source>
        <dbReference type="EMBL" id="CRX39080.1"/>
    </source>
</evidence>
<dbReference type="SUPFAM" id="SSF52096">
    <property type="entry name" value="ClpP/crotonase"/>
    <property type="match status" value="1"/>
</dbReference>
<dbReference type="PANTHER" id="PTHR42964">
    <property type="entry name" value="ENOYL-COA HYDRATASE"/>
    <property type="match status" value="1"/>
</dbReference>
<dbReference type="EMBL" id="CWGJ01000025">
    <property type="protein sequence ID" value="CRX39080.1"/>
    <property type="molecule type" value="Genomic_DNA"/>
</dbReference>
<evidence type="ECO:0000313" key="4">
    <source>
        <dbReference type="Proteomes" id="UP000220251"/>
    </source>
</evidence>
<dbReference type="CDD" id="cd06558">
    <property type="entry name" value="crotonase-like"/>
    <property type="match status" value="1"/>
</dbReference>
<proteinExistence type="inferred from homology"/>
<keyword evidence="3" id="KW-0413">Isomerase</keyword>
<dbReference type="PANTHER" id="PTHR42964:SF1">
    <property type="entry name" value="POLYKETIDE BIOSYNTHESIS ENOYL-COA HYDRATASE PKSH-RELATED"/>
    <property type="match status" value="1"/>
</dbReference>
<evidence type="ECO:0000256" key="1">
    <source>
        <dbReference type="ARBA" id="ARBA00005254"/>
    </source>
</evidence>
<dbReference type="InterPro" id="IPR001753">
    <property type="entry name" value="Enoyl-CoA_hydra/iso"/>
</dbReference>
<dbReference type="GO" id="GO:0016853">
    <property type="term" value="F:isomerase activity"/>
    <property type="evidence" value="ECO:0007669"/>
    <property type="project" value="UniProtKB-KW"/>
</dbReference>
<gene>
    <name evidence="3" type="ORF">ELAC_1753</name>
</gene>
<comment type="similarity">
    <text evidence="1 2">Belongs to the enoyl-CoA hydratase/isomerase family.</text>
</comment>
<dbReference type="InterPro" id="IPR018376">
    <property type="entry name" value="Enoyl-CoA_hyd/isom_CS"/>
</dbReference>
<sequence length="256" mass="27473">MMEEPLVKIVPTANSSCAILLNRPLKKNALNISLLTSFLQAMESVGSDPDVRTIFLMTSGNDFCTGMDLTEAADESLIDKSSHLIEKAFLALLTCGKVTISCIQGKAYAGGAGLALACDFMLMEEGSSLAFPEVKRGLSPALVSAILAAKLPGSIISKLLLFSHELTADESLKLQLAYALVKKGDLLQAAIHLASTTLSASPEAISETKQLLLKNYRIKECFSEAAKVHRQARRSKDAAEGIQAFVEKRKPSWASN</sequence>
<protein>
    <submittedName>
        <fullName evidence="3">Enoyl-CoA hydratase/isomerase</fullName>
    </submittedName>
</protein>
<accession>A0A0H5E709</accession>
<dbReference type="Gene3D" id="1.10.12.10">
    <property type="entry name" value="Lyase 2-enoyl-coa Hydratase, Chain A, domain 2"/>
    <property type="match status" value="1"/>
</dbReference>
<dbReference type="Gene3D" id="3.90.226.10">
    <property type="entry name" value="2-enoyl-CoA Hydratase, Chain A, domain 1"/>
    <property type="match status" value="1"/>
</dbReference>
<evidence type="ECO:0000256" key="2">
    <source>
        <dbReference type="RuleBase" id="RU003707"/>
    </source>
</evidence>
<reference evidence="4" key="1">
    <citation type="submission" date="2015-06" db="EMBL/GenBank/DDBJ databases">
        <authorList>
            <person name="Bertelli C."/>
        </authorList>
    </citation>
    <scope>NUCLEOTIDE SEQUENCE [LARGE SCALE GENOMIC DNA]</scope>
    <source>
        <strain evidence="4">CRIB-30</strain>
    </source>
</reference>
<dbReference type="InterPro" id="IPR014748">
    <property type="entry name" value="Enoyl-CoA_hydra_C"/>
</dbReference>
<keyword evidence="4" id="KW-1185">Reference proteome</keyword>
<dbReference type="Proteomes" id="UP000220251">
    <property type="component" value="Unassembled WGS sequence"/>
</dbReference>
<dbReference type="Pfam" id="PF00378">
    <property type="entry name" value="ECH_1"/>
    <property type="match status" value="1"/>
</dbReference>
<dbReference type="AlphaFoldDB" id="A0A0H5E709"/>
<name>A0A0H5E709_9BACT</name>
<dbReference type="RefSeq" id="WP_098038933.1">
    <property type="nucleotide sequence ID" value="NZ_CWGJ01000025.1"/>
</dbReference>
<dbReference type="InterPro" id="IPR029045">
    <property type="entry name" value="ClpP/crotonase-like_dom_sf"/>
</dbReference>